<dbReference type="InterPro" id="IPR036812">
    <property type="entry name" value="NAD(P)_OxRdtase_dom_sf"/>
</dbReference>
<name>A0ABW2SHX1_9ACTO</name>
<dbReference type="PANTHER" id="PTHR43827">
    <property type="entry name" value="2,5-DIKETO-D-GLUCONIC ACID REDUCTASE"/>
    <property type="match status" value="1"/>
</dbReference>
<dbReference type="PANTHER" id="PTHR43827:SF3">
    <property type="entry name" value="NADP-DEPENDENT OXIDOREDUCTASE DOMAIN-CONTAINING PROTEIN"/>
    <property type="match status" value="1"/>
</dbReference>
<evidence type="ECO:0000313" key="5">
    <source>
        <dbReference type="EMBL" id="MFC7579719.1"/>
    </source>
</evidence>
<dbReference type="RefSeq" id="WP_291497812.1">
    <property type="nucleotide sequence ID" value="NZ_JBHTEF010000001.1"/>
</dbReference>
<dbReference type="Pfam" id="PF00248">
    <property type="entry name" value="Aldo_ket_red"/>
    <property type="match status" value="1"/>
</dbReference>
<comment type="similarity">
    <text evidence="1">Belongs to the aldo/keto reductase family.</text>
</comment>
<dbReference type="InterPro" id="IPR020471">
    <property type="entry name" value="AKR"/>
</dbReference>
<comment type="caution">
    <text evidence="5">The sequence shown here is derived from an EMBL/GenBank/DDBJ whole genome shotgun (WGS) entry which is preliminary data.</text>
</comment>
<dbReference type="Gene3D" id="3.20.20.100">
    <property type="entry name" value="NADP-dependent oxidoreductase domain"/>
    <property type="match status" value="1"/>
</dbReference>
<dbReference type="InterPro" id="IPR023210">
    <property type="entry name" value="NADP_OxRdtase_dom"/>
</dbReference>
<evidence type="ECO:0000256" key="2">
    <source>
        <dbReference type="ARBA" id="ARBA00022857"/>
    </source>
</evidence>
<organism evidence="5 6">
    <name type="scientific">Schaalia naturae</name>
    <dbReference type="NCBI Taxonomy" id="635203"/>
    <lineage>
        <taxon>Bacteria</taxon>
        <taxon>Bacillati</taxon>
        <taxon>Actinomycetota</taxon>
        <taxon>Actinomycetes</taxon>
        <taxon>Actinomycetales</taxon>
        <taxon>Actinomycetaceae</taxon>
        <taxon>Schaalia</taxon>
    </lineage>
</organism>
<evidence type="ECO:0000256" key="1">
    <source>
        <dbReference type="ARBA" id="ARBA00007905"/>
    </source>
</evidence>
<evidence type="ECO:0000313" key="6">
    <source>
        <dbReference type="Proteomes" id="UP001596527"/>
    </source>
</evidence>
<dbReference type="CDD" id="cd19132">
    <property type="entry name" value="AKR_AKR5D1_E1"/>
    <property type="match status" value="1"/>
</dbReference>
<feature type="domain" description="NADP-dependent oxidoreductase" evidence="4">
    <location>
        <begin position="21"/>
        <end position="262"/>
    </location>
</feature>
<dbReference type="Proteomes" id="UP001596527">
    <property type="component" value="Unassembled WGS sequence"/>
</dbReference>
<dbReference type="InterPro" id="IPR018170">
    <property type="entry name" value="Aldo/ket_reductase_CS"/>
</dbReference>
<dbReference type="PROSITE" id="PS00062">
    <property type="entry name" value="ALDOKETO_REDUCTASE_2"/>
    <property type="match status" value="1"/>
</dbReference>
<dbReference type="PIRSF" id="PIRSF000097">
    <property type="entry name" value="AKR"/>
    <property type="match status" value="1"/>
</dbReference>
<reference evidence="6" key="1">
    <citation type="journal article" date="2019" name="Int. J. Syst. Evol. Microbiol.">
        <title>The Global Catalogue of Microorganisms (GCM) 10K type strain sequencing project: providing services to taxonomists for standard genome sequencing and annotation.</title>
        <authorList>
            <consortium name="The Broad Institute Genomics Platform"/>
            <consortium name="The Broad Institute Genome Sequencing Center for Infectious Disease"/>
            <person name="Wu L."/>
            <person name="Ma J."/>
        </authorList>
    </citation>
    <scope>NUCLEOTIDE SEQUENCE [LARGE SCALE GENOMIC DNA]</scope>
    <source>
        <strain evidence="6">CCUG 56698</strain>
    </source>
</reference>
<keyword evidence="6" id="KW-1185">Reference proteome</keyword>
<protein>
    <submittedName>
        <fullName evidence="5">Aldo/keto reductase</fullName>
    </submittedName>
</protein>
<dbReference type="PRINTS" id="PR00069">
    <property type="entry name" value="ALDKETRDTASE"/>
</dbReference>
<dbReference type="EMBL" id="JBHTEF010000001">
    <property type="protein sequence ID" value="MFC7579719.1"/>
    <property type="molecule type" value="Genomic_DNA"/>
</dbReference>
<gene>
    <name evidence="5" type="ORF">ACFQWG_00525</name>
</gene>
<keyword evidence="3" id="KW-0560">Oxidoreductase</keyword>
<evidence type="ECO:0000259" key="4">
    <source>
        <dbReference type="Pfam" id="PF00248"/>
    </source>
</evidence>
<sequence length="280" mass="31010">MDIEIPTYTLNDGNSLPAIALGTYKLRGAQGVDAIVSGIRAGYRLLDSAFNYDNEGALGEAVRRAGVPREELRLTSKLPGRYQEHDLAVAAVRESLYRAGLDYWDLYLIHWPLPRVDRYVEAFQALVESQKEGLIRSVGVSNFLPEHLRRVIDEVGVVPAVNQIQLLPTFPQTDRLRLHEELGIRTESWSPLGRGNAVASDPVVVSVAAAHGVTPVQAILRWHTQLGTIPLPKSSHPQRQRENLDVFGFELSEDEMAAITALGRPDGRALDLDPAVHEEF</sequence>
<dbReference type="SUPFAM" id="SSF51430">
    <property type="entry name" value="NAD(P)-linked oxidoreductase"/>
    <property type="match status" value="1"/>
</dbReference>
<dbReference type="PROSITE" id="PS00063">
    <property type="entry name" value="ALDOKETO_REDUCTASE_3"/>
    <property type="match status" value="1"/>
</dbReference>
<accession>A0ABW2SHX1</accession>
<dbReference type="PROSITE" id="PS00798">
    <property type="entry name" value="ALDOKETO_REDUCTASE_1"/>
    <property type="match status" value="1"/>
</dbReference>
<evidence type="ECO:0000256" key="3">
    <source>
        <dbReference type="ARBA" id="ARBA00023002"/>
    </source>
</evidence>
<keyword evidence="2" id="KW-0521">NADP</keyword>
<proteinExistence type="inferred from homology"/>